<organism evidence="2 3">
    <name type="scientific">Marivirga arenosa</name>
    <dbReference type="NCBI Taxonomy" id="3059076"/>
    <lineage>
        <taxon>Bacteria</taxon>
        <taxon>Pseudomonadati</taxon>
        <taxon>Bacteroidota</taxon>
        <taxon>Cytophagia</taxon>
        <taxon>Cytophagales</taxon>
        <taxon>Marivirgaceae</taxon>
        <taxon>Marivirga</taxon>
    </lineage>
</organism>
<dbReference type="EMBL" id="CP129970">
    <property type="protein sequence ID" value="WMN06614.1"/>
    <property type="molecule type" value="Genomic_DNA"/>
</dbReference>
<evidence type="ECO:0000313" key="2">
    <source>
        <dbReference type="EMBL" id="WMN06614.1"/>
    </source>
</evidence>
<accession>A0AA51N5Z8</accession>
<evidence type="ECO:0000256" key="1">
    <source>
        <dbReference type="ARBA" id="ARBA00022649"/>
    </source>
</evidence>
<keyword evidence="1" id="KW-1277">Toxin-antitoxin system</keyword>
<name>A0AA51N5Z8_9BACT</name>
<evidence type="ECO:0000313" key="3">
    <source>
        <dbReference type="Proteomes" id="UP001244443"/>
    </source>
</evidence>
<dbReference type="RefSeq" id="WP_308356495.1">
    <property type="nucleotide sequence ID" value="NZ_CP129970.2"/>
</dbReference>
<sequence>MARRIIWANTSKKQLEDIIQYWNKRNKSKTYSRKIRKHLKSILKLIVFNPNIGKKTNYPDKNVHSKTFMKNFQIIYEICAKELVILNFWDSRQDSEKNEYL</sequence>
<dbReference type="Proteomes" id="UP001244443">
    <property type="component" value="Chromosome"/>
</dbReference>
<reference evidence="2" key="1">
    <citation type="submission" date="2023-08" db="EMBL/GenBank/DDBJ databases">
        <title>Comparative genomics and taxonomic characterization of three novel marine species of genus Marivirga.</title>
        <authorList>
            <person name="Muhammad N."/>
            <person name="Kim S.-G."/>
        </authorList>
    </citation>
    <scope>NUCLEOTIDE SEQUENCE [LARGE SCALE GENOMIC DNA]</scope>
    <source>
        <strain evidence="2">ABR2-2</strain>
    </source>
</reference>
<proteinExistence type="predicted"/>
<protein>
    <submittedName>
        <fullName evidence="2">Type II toxin-antitoxin system RelE/ParE family toxin</fullName>
    </submittedName>
</protein>
<dbReference type="InterPro" id="IPR035093">
    <property type="entry name" value="RelE/ParE_toxin_dom_sf"/>
</dbReference>
<dbReference type="InterPro" id="IPR007712">
    <property type="entry name" value="RelE/ParE_toxin"/>
</dbReference>
<dbReference type="Gene3D" id="3.30.2310.20">
    <property type="entry name" value="RelE-like"/>
    <property type="match status" value="1"/>
</dbReference>
<dbReference type="Pfam" id="PF05016">
    <property type="entry name" value="ParE_toxin"/>
    <property type="match status" value="1"/>
</dbReference>
<keyword evidence="3" id="KW-1185">Reference proteome</keyword>
<dbReference type="AlphaFoldDB" id="A0AA51N5Z8"/>
<gene>
    <name evidence="2" type="ORF">QYS48_33075</name>
</gene>